<sequence length="138" mass="14747">MIPCALAQGSEIGFGTVKECGLSSSRRAAPFTQAGIVVVVPAVCAAGALTTFTVDKTIKPSQSSLARRFPGSALGPTNAHNHKHISNHTRTTTEHRGRRLRTHPRMQRFSFQCGGGHWGVNATSLSAGFQWPDPRLGL</sequence>
<name>A0AAD2JW40_9AGAR</name>
<dbReference type="Proteomes" id="UP001295794">
    <property type="component" value="Unassembled WGS sequence"/>
</dbReference>
<gene>
    <name evidence="2" type="ORF">MYCIT1_LOCUS5922</name>
</gene>
<comment type="caution">
    <text evidence="2">The sequence shown here is derived from an EMBL/GenBank/DDBJ whole genome shotgun (WGS) entry which is preliminary data.</text>
</comment>
<organism evidence="2 3">
    <name type="scientific">Mycena citricolor</name>
    <dbReference type="NCBI Taxonomy" id="2018698"/>
    <lineage>
        <taxon>Eukaryota</taxon>
        <taxon>Fungi</taxon>
        <taxon>Dikarya</taxon>
        <taxon>Basidiomycota</taxon>
        <taxon>Agaricomycotina</taxon>
        <taxon>Agaricomycetes</taxon>
        <taxon>Agaricomycetidae</taxon>
        <taxon>Agaricales</taxon>
        <taxon>Marasmiineae</taxon>
        <taxon>Mycenaceae</taxon>
        <taxon>Mycena</taxon>
    </lineage>
</organism>
<feature type="region of interest" description="Disordered" evidence="1">
    <location>
        <begin position="73"/>
        <end position="100"/>
    </location>
</feature>
<reference evidence="2" key="1">
    <citation type="submission" date="2023-11" db="EMBL/GenBank/DDBJ databases">
        <authorList>
            <person name="De Vega J J."/>
            <person name="De Vega J J."/>
        </authorList>
    </citation>
    <scope>NUCLEOTIDE SEQUENCE</scope>
</reference>
<accession>A0AAD2JW40</accession>
<protein>
    <submittedName>
        <fullName evidence="2">Uncharacterized protein</fullName>
    </submittedName>
</protein>
<dbReference type="AlphaFoldDB" id="A0AAD2JW40"/>
<proteinExistence type="predicted"/>
<dbReference type="EMBL" id="CAVNYO010000082">
    <property type="protein sequence ID" value="CAK5265151.1"/>
    <property type="molecule type" value="Genomic_DNA"/>
</dbReference>
<keyword evidence="3" id="KW-1185">Reference proteome</keyword>
<evidence type="ECO:0000256" key="1">
    <source>
        <dbReference type="SAM" id="MobiDB-lite"/>
    </source>
</evidence>
<evidence type="ECO:0000313" key="2">
    <source>
        <dbReference type="EMBL" id="CAK5265151.1"/>
    </source>
</evidence>
<evidence type="ECO:0000313" key="3">
    <source>
        <dbReference type="Proteomes" id="UP001295794"/>
    </source>
</evidence>